<dbReference type="Pfam" id="PF02734">
    <property type="entry name" value="Dak2"/>
    <property type="match status" value="1"/>
</dbReference>
<comment type="subunit">
    <text evidence="7">Homodimer. The dihydroxyacetone kinase complex is composed of a homodimer of DhaM, a homodimer of DhaK and the subunit DhaL.</text>
</comment>
<evidence type="ECO:0000256" key="1">
    <source>
        <dbReference type="ARBA" id="ARBA00001113"/>
    </source>
</evidence>
<dbReference type="Gene3D" id="1.25.40.340">
    <property type="match status" value="1"/>
</dbReference>
<dbReference type="PROSITE" id="PS51480">
    <property type="entry name" value="DHAL"/>
    <property type="match status" value="1"/>
</dbReference>
<keyword evidence="4" id="KW-0808">Transferase</keyword>
<dbReference type="GO" id="GO:0004371">
    <property type="term" value="F:glycerone kinase activity"/>
    <property type="evidence" value="ECO:0007669"/>
    <property type="project" value="InterPro"/>
</dbReference>
<dbReference type="FunFam" id="1.25.40.340:FF:000002">
    <property type="entry name" value="Dihydroxyacetone kinase, L subunit"/>
    <property type="match status" value="1"/>
</dbReference>
<evidence type="ECO:0000256" key="7">
    <source>
        <dbReference type="ARBA" id="ARBA00046577"/>
    </source>
</evidence>
<dbReference type="EC" id="2.7.1.121" evidence="3"/>
<name>A0A5J4JKH1_9BACI</name>
<dbReference type="PANTHER" id="PTHR28629">
    <property type="entry name" value="TRIOKINASE/FMN CYCLASE"/>
    <property type="match status" value="1"/>
</dbReference>
<evidence type="ECO:0000256" key="5">
    <source>
        <dbReference type="ARBA" id="ARBA00022777"/>
    </source>
</evidence>
<dbReference type="RefSeq" id="WP_151680814.1">
    <property type="nucleotide sequence ID" value="NZ_BKZP01000028.1"/>
</dbReference>
<dbReference type="InterPro" id="IPR050861">
    <property type="entry name" value="Dihydroxyacetone_Kinase"/>
</dbReference>
<dbReference type="InterPro" id="IPR036117">
    <property type="entry name" value="DhaL_dom_sf"/>
</dbReference>
<dbReference type="Proteomes" id="UP000391919">
    <property type="component" value="Unassembled WGS sequence"/>
</dbReference>
<organism evidence="10 11">
    <name type="scientific">Weizmannia acidilactici</name>
    <dbReference type="NCBI Taxonomy" id="2607726"/>
    <lineage>
        <taxon>Bacteria</taxon>
        <taxon>Bacillati</taxon>
        <taxon>Bacillota</taxon>
        <taxon>Bacilli</taxon>
        <taxon>Bacillales</taxon>
        <taxon>Bacillaceae</taxon>
        <taxon>Heyndrickxia</taxon>
    </lineage>
</organism>
<dbReference type="NCBIfam" id="TIGR02365">
    <property type="entry name" value="dha_L_ycgS"/>
    <property type="match status" value="1"/>
</dbReference>
<dbReference type="GO" id="GO:0047324">
    <property type="term" value="F:phosphoenolpyruvate-glycerone phosphotransferase activity"/>
    <property type="evidence" value="ECO:0007669"/>
    <property type="project" value="UniProtKB-EC"/>
</dbReference>
<evidence type="ECO:0000256" key="8">
    <source>
        <dbReference type="ARBA" id="ARBA00055771"/>
    </source>
</evidence>
<accession>A0A5J4JKH1</accession>
<dbReference type="InterPro" id="IPR004007">
    <property type="entry name" value="DhaL_dom"/>
</dbReference>
<evidence type="ECO:0000256" key="6">
    <source>
        <dbReference type="ARBA" id="ARBA00022798"/>
    </source>
</evidence>
<proteinExistence type="predicted"/>
<reference evidence="10 11" key="1">
    <citation type="submission" date="2019-09" db="EMBL/GenBank/DDBJ databases">
        <title>Draft genome sequence of Bacillus sp. JC-7.</title>
        <authorList>
            <person name="Tanaka N."/>
            <person name="Shiwa Y."/>
            <person name="Fujita N."/>
            <person name="Tanasupawat S."/>
        </authorList>
    </citation>
    <scope>NUCLEOTIDE SEQUENCE [LARGE SCALE GENOMIC DNA]</scope>
    <source>
        <strain evidence="10 11">JC-7</strain>
    </source>
</reference>
<dbReference type="SMART" id="SM01120">
    <property type="entry name" value="Dak2"/>
    <property type="match status" value="1"/>
</dbReference>
<dbReference type="InterPro" id="IPR012737">
    <property type="entry name" value="DhaK_L_YcgS"/>
</dbReference>
<keyword evidence="11" id="KW-1185">Reference proteome</keyword>
<gene>
    <name evidence="10" type="ORF">BpJC7_24130</name>
</gene>
<evidence type="ECO:0000256" key="3">
    <source>
        <dbReference type="ARBA" id="ARBA00012095"/>
    </source>
</evidence>
<evidence type="ECO:0000256" key="2">
    <source>
        <dbReference type="ARBA" id="ARBA00004745"/>
    </source>
</evidence>
<comment type="caution">
    <text evidence="10">The sequence shown here is derived from an EMBL/GenBank/DDBJ whole genome shotgun (WGS) entry which is preliminary data.</text>
</comment>
<evidence type="ECO:0000256" key="4">
    <source>
        <dbReference type="ARBA" id="ARBA00022679"/>
    </source>
</evidence>
<feature type="domain" description="DhaL" evidence="9">
    <location>
        <begin position="5"/>
        <end position="190"/>
    </location>
</feature>
<keyword evidence="6" id="KW-0319">Glycerol metabolism</keyword>
<dbReference type="EMBL" id="BKZQ01000036">
    <property type="protein sequence ID" value="GER71110.1"/>
    <property type="molecule type" value="Genomic_DNA"/>
</dbReference>
<comment type="pathway">
    <text evidence="2">Polyol metabolism; glycerol degradation.</text>
</comment>
<evidence type="ECO:0000259" key="9">
    <source>
        <dbReference type="PROSITE" id="PS51480"/>
    </source>
</evidence>
<protein>
    <recommendedName>
        <fullName evidence="3">phosphoenolpyruvate--glycerone phosphotransferase</fullName>
        <ecNumber evidence="3">2.7.1.121</ecNumber>
    </recommendedName>
</protein>
<dbReference type="GO" id="GO:0005829">
    <property type="term" value="C:cytosol"/>
    <property type="evidence" value="ECO:0007669"/>
    <property type="project" value="TreeGrafter"/>
</dbReference>
<keyword evidence="5 10" id="KW-0418">Kinase</keyword>
<sequence length="196" mass="20360">MLTAETAAAWLHAFAEKINENKAYLSELDSAIGDGDHGSNLARGVQAMEEKLQAGGLETVQDVLKTAAMALIGKVGGASGPLYGSALIAMAKQAGEDEKDVASIVKAGLDGIQKRGKAEKGEKTMVDVWVPVCEALKSGALTKEVIQNAVDGTKEMKATKGRASYLGERSVGHLDPGAVSSGYLFEALLEGGILDE</sequence>
<comment type="function">
    <text evidence="8">ADP-binding subunit of the dihydroxyacetone kinase, which is responsible for the phosphoenolpyruvate (PEP)-dependent phosphorylation of dihydroxyacetone. DhaL-ADP is converted to DhaL-ATP via a phosphoryl group transfer from DhaM and transmits it to dihydroxyacetone binds to DhaK.</text>
</comment>
<dbReference type="AlphaFoldDB" id="A0A5J4JKH1"/>
<dbReference type="GO" id="GO:0019563">
    <property type="term" value="P:glycerol catabolic process"/>
    <property type="evidence" value="ECO:0007669"/>
    <property type="project" value="TreeGrafter"/>
</dbReference>
<comment type="catalytic activity">
    <reaction evidence="1">
        <text>dihydroxyacetone + phosphoenolpyruvate = dihydroxyacetone phosphate + pyruvate</text>
        <dbReference type="Rhea" id="RHEA:18381"/>
        <dbReference type="ChEBI" id="CHEBI:15361"/>
        <dbReference type="ChEBI" id="CHEBI:16016"/>
        <dbReference type="ChEBI" id="CHEBI:57642"/>
        <dbReference type="ChEBI" id="CHEBI:58702"/>
        <dbReference type="EC" id="2.7.1.121"/>
    </reaction>
</comment>
<dbReference type="PANTHER" id="PTHR28629:SF4">
    <property type="entry name" value="TRIOKINASE_FMN CYCLASE"/>
    <property type="match status" value="1"/>
</dbReference>
<dbReference type="SUPFAM" id="SSF101473">
    <property type="entry name" value="DhaL-like"/>
    <property type="match status" value="1"/>
</dbReference>
<evidence type="ECO:0000313" key="10">
    <source>
        <dbReference type="EMBL" id="GER71110.1"/>
    </source>
</evidence>
<evidence type="ECO:0000313" key="11">
    <source>
        <dbReference type="Proteomes" id="UP000391919"/>
    </source>
</evidence>